<dbReference type="Gene3D" id="2.30.29.30">
    <property type="entry name" value="Pleckstrin-homology domain (PH domain)/Phosphotyrosine-binding domain (PTB)"/>
    <property type="match status" value="1"/>
</dbReference>
<organism evidence="7 8">
    <name type="scientific">Rhododendron simsii</name>
    <name type="common">Sims's rhododendron</name>
    <dbReference type="NCBI Taxonomy" id="118357"/>
    <lineage>
        <taxon>Eukaryota</taxon>
        <taxon>Viridiplantae</taxon>
        <taxon>Streptophyta</taxon>
        <taxon>Embryophyta</taxon>
        <taxon>Tracheophyta</taxon>
        <taxon>Spermatophyta</taxon>
        <taxon>Magnoliopsida</taxon>
        <taxon>eudicotyledons</taxon>
        <taxon>Gunneridae</taxon>
        <taxon>Pentapetalae</taxon>
        <taxon>asterids</taxon>
        <taxon>Ericales</taxon>
        <taxon>Ericaceae</taxon>
        <taxon>Ericoideae</taxon>
        <taxon>Rhodoreae</taxon>
        <taxon>Rhododendron</taxon>
    </lineage>
</organism>
<dbReference type="InterPro" id="IPR045255">
    <property type="entry name" value="RanBP1-like"/>
</dbReference>
<evidence type="ECO:0000256" key="2">
    <source>
        <dbReference type="ARBA" id="ARBA00022816"/>
    </source>
</evidence>
<gene>
    <name evidence="7" type="ORF">RHSIM_Rhsim01G0238300</name>
</gene>
<keyword evidence="4" id="KW-0653">Protein transport</keyword>
<comment type="subcellular location">
    <subcellularLocation>
        <location evidence="1">Nucleus</location>
        <location evidence="1">Nuclear pore complex</location>
    </subcellularLocation>
</comment>
<dbReference type="GO" id="GO:0006913">
    <property type="term" value="P:nucleocytoplasmic transport"/>
    <property type="evidence" value="ECO:0007669"/>
    <property type="project" value="InterPro"/>
</dbReference>
<dbReference type="AlphaFoldDB" id="A0A834HJS8"/>
<evidence type="ECO:0000256" key="1">
    <source>
        <dbReference type="ARBA" id="ARBA00004567"/>
    </source>
</evidence>
<evidence type="ECO:0000259" key="6">
    <source>
        <dbReference type="PROSITE" id="PS50196"/>
    </source>
</evidence>
<dbReference type="SMART" id="SM00160">
    <property type="entry name" value="RanBD"/>
    <property type="match status" value="1"/>
</dbReference>
<evidence type="ECO:0000256" key="3">
    <source>
        <dbReference type="ARBA" id="ARBA00023010"/>
    </source>
</evidence>
<proteinExistence type="predicted"/>
<protein>
    <recommendedName>
        <fullName evidence="6">RanBD1 domain-containing protein</fullName>
    </recommendedName>
</protein>
<dbReference type="PANTHER" id="PTHR23138:SF87">
    <property type="entry name" value="E3 SUMO-PROTEIN LIGASE RANBP2"/>
    <property type="match status" value="1"/>
</dbReference>
<dbReference type="InterPro" id="IPR000156">
    <property type="entry name" value="Ran_bind_dom"/>
</dbReference>
<dbReference type="Proteomes" id="UP000626092">
    <property type="component" value="Unassembled WGS sequence"/>
</dbReference>
<feature type="compositionally biased region" description="Basic and acidic residues" evidence="5">
    <location>
        <begin position="1"/>
        <end position="12"/>
    </location>
</feature>
<dbReference type="SUPFAM" id="SSF50729">
    <property type="entry name" value="PH domain-like"/>
    <property type="match status" value="1"/>
</dbReference>
<dbReference type="Pfam" id="PF00638">
    <property type="entry name" value="Ran_BP1"/>
    <property type="match status" value="1"/>
</dbReference>
<dbReference type="InterPro" id="IPR045256">
    <property type="entry name" value="RanBP1_RanBD"/>
</dbReference>
<comment type="caution">
    <text evidence="7">The sequence shown here is derived from an EMBL/GenBank/DDBJ whole genome shotgun (WGS) entry which is preliminary data.</text>
</comment>
<dbReference type="InterPro" id="IPR011993">
    <property type="entry name" value="PH-like_dom_sf"/>
</dbReference>
<dbReference type="PANTHER" id="PTHR23138">
    <property type="entry name" value="RAN BINDING PROTEIN"/>
    <property type="match status" value="1"/>
</dbReference>
<dbReference type="GO" id="GO:0051028">
    <property type="term" value="P:mRNA transport"/>
    <property type="evidence" value="ECO:0007669"/>
    <property type="project" value="UniProtKB-KW"/>
</dbReference>
<feature type="compositionally biased region" description="Basic and acidic residues" evidence="5">
    <location>
        <begin position="580"/>
        <end position="594"/>
    </location>
</feature>
<keyword evidence="8" id="KW-1185">Reference proteome</keyword>
<evidence type="ECO:0000313" key="8">
    <source>
        <dbReference type="Proteomes" id="UP000626092"/>
    </source>
</evidence>
<dbReference type="EMBL" id="WJXA01000001">
    <property type="protein sequence ID" value="KAF7154638.1"/>
    <property type="molecule type" value="Genomic_DNA"/>
</dbReference>
<evidence type="ECO:0000256" key="4">
    <source>
        <dbReference type="ARBA" id="ARBA00023132"/>
    </source>
</evidence>
<keyword evidence="2" id="KW-0509">mRNA transport</keyword>
<keyword evidence="3" id="KW-0811">Translocation</keyword>
<feature type="region of interest" description="Disordered" evidence="5">
    <location>
        <begin position="544"/>
        <end position="594"/>
    </location>
</feature>
<dbReference type="OrthoDB" id="2357150at2759"/>
<dbReference type="GO" id="GO:0015031">
    <property type="term" value="P:protein transport"/>
    <property type="evidence" value="ECO:0007669"/>
    <property type="project" value="UniProtKB-KW"/>
</dbReference>
<dbReference type="GO" id="GO:0005737">
    <property type="term" value="C:cytoplasm"/>
    <property type="evidence" value="ECO:0007669"/>
    <property type="project" value="TreeGrafter"/>
</dbReference>
<keyword evidence="4" id="KW-0539">Nucleus</keyword>
<accession>A0A834HJS8</accession>
<feature type="domain" description="RanBD1" evidence="6">
    <location>
        <begin position="87"/>
        <end position="181"/>
    </location>
</feature>
<feature type="compositionally biased region" description="Acidic residues" evidence="5">
    <location>
        <begin position="13"/>
        <end position="22"/>
    </location>
</feature>
<keyword evidence="4" id="KW-0906">Nuclear pore complex</keyword>
<sequence length="594" mass="66309">MATTDPDHRDAEEATAGEDEDTGAQVTPLVKLQEVAVTTGEEEEDAILDLYSLSLSHAHTSISTVSVLHAVATALRFDFVSFVWTNFFRKAKLYRFDKEGNQWKERGVGTVKLLKHKENGKVRLVMRQSKTLKICANHLVGPTMSVQEYAGNDKACVWHAADFSDGERKDEFFCIRFGSIDSKLINLNSSFFFCTVNDLRTLERIMTPHSGGLVWRLDRKSHKAPTVPDLIVADTMRSQSSRIQFSRAPLSSPQSQTKRVIGLFINLGCGSPSKAKFAITKNQGLHFKEGDEHTFHQFDYLATTESLAKPLLSLERTREALGLKREGHARMKKLGGEAKGSDDPGVVIFEMPRADEGMKPKEAIDTAACLSKFVGKKPLNIEEPSIKVDPKEADNCLSNSQAGMRKLDELLDKELYEKCLASLGEATLYMYASTARCLTNFNHSFAMEDMVRKATIEKEDLMSQVDQQCTMKNQLKEDINLKDVQLQKAKAKEAGALEYKKSQGFTDSMTVYFFEGFEAFRRRAMATYPGVDFKIFKANDDLPSSMTEEEEGAGVVDDAIQGKQSHVAEEKGGGKSRAKNARETIEKNIVEEVE</sequence>
<evidence type="ECO:0000256" key="5">
    <source>
        <dbReference type="SAM" id="MobiDB-lite"/>
    </source>
</evidence>
<name>A0A834HJS8_RHOSS</name>
<dbReference type="GO" id="GO:0005096">
    <property type="term" value="F:GTPase activator activity"/>
    <property type="evidence" value="ECO:0007669"/>
    <property type="project" value="TreeGrafter"/>
</dbReference>
<feature type="region of interest" description="Disordered" evidence="5">
    <location>
        <begin position="1"/>
        <end position="25"/>
    </location>
</feature>
<keyword evidence="2" id="KW-0813">Transport</keyword>
<dbReference type="GO" id="GO:0005643">
    <property type="term" value="C:nuclear pore"/>
    <property type="evidence" value="ECO:0007669"/>
    <property type="project" value="UniProtKB-SubCell"/>
</dbReference>
<dbReference type="CDD" id="cd13179">
    <property type="entry name" value="RanBD_RanBP1"/>
    <property type="match status" value="1"/>
</dbReference>
<evidence type="ECO:0000313" key="7">
    <source>
        <dbReference type="EMBL" id="KAF7154638.1"/>
    </source>
</evidence>
<dbReference type="PROSITE" id="PS50196">
    <property type="entry name" value="RANBD1"/>
    <property type="match status" value="1"/>
</dbReference>
<reference evidence="7" key="1">
    <citation type="submission" date="2019-11" db="EMBL/GenBank/DDBJ databases">
        <authorList>
            <person name="Liu Y."/>
            <person name="Hou J."/>
            <person name="Li T.-Q."/>
            <person name="Guan C.-H."/>
            <person name="Wu X."/>
            <person name="Wu H.-Z."/>
            <person name="Ling F."/>
            <person name="Zhang R."/>
            <person name="Shi X.-G."/>
            <person name="Ren J.-P."/>
            <person name="Chen E.-F."/>
            <person name="Sun J.-M."/>
        </authorList>
    </citation>
    <scope>NUCLEOTIDE SEQUENCE</scope>
    <source>
        <strain evidence="7">Adult_tree_wgs_1</strain>
        <tissue evidence="7">Leaves</tissue>
    </source>
</reference>